<feature type="domain" description="Isochorismatase-like" evidence="2">
    <location>
        <begin position="4"/>
        <end position="160"/>
    </location>
</feature>
<dbReference type="AlphaFoldDB" id="D3PXB5"/>
<evidence type="ECO:0000259" key="2">
    <source>
        <dbReference type="Pfam" id="PF00857"/>
    </source>
</evidence>
<dbReference type="EMBL" id="CP001778">
    <property type="protein sequence ID" value="ADD41378.1"/>
    <property type="molecule type" value="Genomic_DNA"/>
</dbReference>
<dbReference type="Pfam" id="PF00857">
    <property type="entry name" value="Isochorismatase"/>
    <property type="match status" value="1"/>
</dbReference>
<gene>
    <name evidence="3" type="ordered locus">Snas_1678</name>
</gene>
<dbReference type="STRING" id="446470.Snas_1678"/>
<dbReference type="InterPro" id="IPR036380">
    <property type="entry name" value="Isochorismatase-like_sf"/>
</dbReference>
<sequence length="166" mass="17841">MTRALILIDLMPRIIALPLAPYSGDAVLRNCLRLAESFRATGEPVVAVRVDRPNVDEQPPGSGFATGVTVPGDVTIVKRTIGAFHNTELDAELRRRDVDTVVMAGLVTNMGVESTARAASDHGYEVEFVADAMSGLAKDEHKFAVGKVFPRFGEVRTVADYLGSEA</sequence>
<dbReference type="HOGENOM" id="CLU_068979_8_2_11"/>
<protein>
    <submittedName>
        <fullName evidence="3">Isochorismatase hydrolase</fullName>
    </submittedName>
</protein>
<evidence type="ECO:0000313" key="3">
    <source>
        <dbReference type="EMBL" id="ADD41378.1"/>
    </source>
</evidence>
<dbReference type="Proteomes" id="UP000000844">
    <property type="component" value="Chromosome"/>
</dbReference>
<organism evidence="3 4">
    <name type="scientific">Stackebrandtia nassauensis (strain DSM 44728 / CIP 108903 / NRRL B-16338 / NBRC 102104 / LLR-40K-21)</name>
    <dbReference type="NCBI Taxonomy" id="446470"/>
    <lineage>
        <taxon>Bacteria</taxon>
        <taxon>Bacillati</taxon>
        <taxon>Actinomycetota</taxon>
        <taxon>Actinomycetes</taxon>
        <taxon>Glycomycetales</taxon>
        <taxon>Glycomycetaceae</taxon>
        <taxon>Stackebrandtia</taxon>
    </lineage>
</organism>
<reference evidence="3 4" key="1">
    <citation type="journal article" date="2009" name="Stand. Genomic Sci.">
        <title>Complete genome sequence of Stackebrandtia nassauensis type strain (LLR-40K-21).</title>
        <authorList>
            <person name="Munk C."/>
            <person name="Lapidus A."/>
            <person name="Copeland A."/>
            <person name="Jando M."/>
            <person name="Mayilraj S."/>
            <person name="Glavina Del Rio T."/>
            <person name="Nolan M."/>
            <person name="Chen F."/>
            <person name="Lucas S."/>
            <person name="Tice H."/>
            <person name="Cheng J.F."/>
            <person name="Han C."/>
            <person name="Detter J.C."/>
            <person name="Bruce D."/>
            <person name="Goodwin L."/>
            <person name="Chain P."/>
            <person name="Pitluck S."/>
            <person name="Goker M."/>
            <person name="Ovchinikova G."/>
            <person name="Pati A."/>
            <person name="Ivanova N."/>
            <person name="Mavromatis K."/>
            <person name="Chen A."/>
            <person name="Palaniappan K."/>
            <person name="Land M."/>
            <person name="Hauser L."/>
            <person name="Chang Y.J."/>
            <person name="Jeffries C.D."/>
            <person name="Bristow J."/>
            <person name="Eisen J.A."/>
            <person name="Markowitz V."/>
            <person name="Hugenholtz P."/>
            <person name="Kyrpides N.C."/>
            <person name="Klenk H.P."/>
        </authorList>
    </citation>
    <scope>NUCLEOTIDE SEQUENCE [LARGE SCALE GENOMIC DNA]</scope>
    <source>
        <strain evidence="4">DSM 44728 / CIP 108903 / NRRL B-16338 / NBRC 102104 / LLR-40K-21</strain>
    </source>
</reference>
<evidence type="ECO:0000313" key="4">
    <source>
        <dbReference type="Proteomes" id="UP000000844"/>
    </source>
</evidence>
<dbReference type="KEGG" id="sna:Snas_1678"/>
<keyword evidence="4" id="KW-1185">Reference proteome</keyword>
<proteinExistence type="predicted"/>
<keyword evidence="1 3" id="KW-0378">Hydrolase</keyword>
<dbReference type="PANTHER" id="PTHR43540:SF7">
    <property type="entry name" value="ISOCHORISMATASE FAMILY PROTEIN YECD"/>
    <property type="match status" value="1"/>
</dbReference>
<dbReference type="eggNOG" id="COG1335">
    <property type="taxonomic scope" value="Bacteria"/>
</dbReference>
<dbReference type="CDD" id="cd00431">
    <property type="entry name" value="cysteine_hydrolases"/>
    <property type="match status" value="1"/>
</dbReference>
<evidence type="ECO:0000256" key="1">
    <source>
        <dbReference type="ARBA" id="ARBA00022801"/>
    </source>
</evidence>
<dbReference type="SUPFAM" id="SSF52499">
    <property type="entry name" value="Isochorismatase-like hydrolases"/>
    <property type="match status" value="1"/>
</dbReference>
<dbReference type="GO" id="GO:0016787">
    <property type="term" value="F:hydrolase activity"/>
    <property type="evidence" value="ECO:0007669"/>
    <property type="project" value="UniProtKB-KW"/>
</dbReference>
<accession>D3PXB5</accession>
<dbReference type="InterPro" id="IPR000868">
    <property type="entry name" value="Isochorismatase-like_dom"/>
</dbReference>
<dbReference type="RefSeq" id="WP_013016949.1">
    <property type="nucleotide sequence ID" value="NC_013947.1"/>
</dbReference>
<name>D3PXB5_STANL</name>
<dbReference type="PANTHER" id="PTHR43540">
    <property type="entry name" value="PEROXYUREIDOACRYLATE/UREIDOACRYLATE AMIDOHYDROLASE-RELATED"/>
    <property type="match status" value="1"/>
</dbReference>
<dbReference type="Gene3D" id="3.40.50.850">
    <property type="entry name" value="Isochorismatase-like"/>
    <property type="match status" value="1"/>
</dbReference>
<dbReference type="InterPro" id="IPR050272">
    <property type="entry name" value="Isochorismatase-like_hydrls"/>
</dbReference>